<evidence type="ECO:0000259" key="3">
    <source>
        <dbReference type="Pfam" id="PF25221"/>
    </source>
</evidence>
<feature type="transmembrane region" description="Helical" evidence="1">
    <location>
        <begin position="290"/>
        <end position="309"/>
    </location>
</feature>
<evidence type="ECO:0000259" key="2">
    <source>
        <dbReference type="Pfam" id="PF13387"/>
    </source>
</evidence>
<dbReference type="Pfam" id="PF25221">
    <property type="entry name" value="5TMH_Lnb"/>
    <property type="match status" value="1"/>
</dbReference>
<dbReference type="InterPro" id="IPR057436">
    <property type="entry name" value="5TMH_Lnb"/>
</dbReference>
<keyword evidence="5" id="KW-1185">Reference proteome</keyword>
<keyword evidence="1" id="KW-1133">Transmembrane helix</keyword>
<dbReference type="STRING" id="402734.SAMN05660918_1026"/>
<proteinExistence type="predicted"/>
<protein>
    <submittedName>
        <fullName evidence="4">Uncharacterized protein</fullName>
    </submittedName>
</protein>
<sequence length="369" mass="42777">MLKKLLFLLLPILSFSQNIILSDNAKVSILTCGTAPVSYAMYGHTGIRITDFVNQIDVVYNYGAFDFSTPNFMMKFVKGDLQYFVTSDNYYNFELGYLQDGRSIVEQELNLSPQQKQQLLNELNNSLTSDERFYTYKFIDKNCTTMVVDKINKILGSEVLKQPKSEQSYREILYPYMTDFYMKLGIQIIFGTKVDQPATRLFLPLELEKVLNTATQNGQKIAQPTKVLNKQAVTVPFSWVNSIYSLLAAIIILILLNKKGIQITYFIFAGLLGLFFFLVGFYSLHEEILWNYNILLFNPLLLVFAFFYWKNNIRKIILFGQICIAFTLIYLAYILSKVQLLIVLPIVALHLFWLIRIVMKEKKKQQNLN</sequence>
<feature type="transmembrane region" description="Helical" evidence="1">
    <location>
        <begin position="237"/>
        <end position="256"/>
    </location>
</feature>
<name>A0A1H6S4I0_9FLAO</name>
<feature type="transmembrane region" description="Helical" evidence="1">
    <location>
        <begin position="341"/>
        <end position="359"/>
    </location>
</feature>
<feature type="transmembrane region" description="Helical" evidence="1">
    <location>
        <begin position="316"/>
        <end position="335"/>
    </location>
</feature>
<feature type="domain" description="Lnb N-terminal periplasmic" evidence="2">
    <location>
        <begin position="23"/>
        <end position="156"/>
    </location>
</feature>
<dbReference type="Proteomes" id="UP000199702">
    <property type="component" value="Unassembled WGS sequence"/>
</dbReference>
<keyword evidence="1" id="KW-0472">Membrane</keyword>
<dbReference type="InterPro" id="IPR025178">
    <property type="entry name" value="Lnb_N"/>
</dbReference>
<dbReference type="Pfam" id="PF13387">
    <property type="entry name" value="Lnb_N"/>
    <property type="match status" value="1"/>
</dbReference>
<keyword evidence="1" id="KW-0812">Transmembrane</keyword>
<dbReference type="AlphaFoldDB" id="A0A1H6S4I0"/>
<reference evidence="5" key="1">
    <citation type="submission" date="2016-10" db="EMBL/GenBank/DDBJ databases">
        <authorList>
            <person name="Varghese N."/>
            <person name="Submissions S."/>
        </authorList>
    </citation>
    <scope>NUCLEOTIDE SEQUENCE [LARGE SCALE GENOMIC DNA]</scope>
    <source>
        <strain evidence="5">DSM 17934</strain>
    </source>
</reference>
<dbReference type="EMBL" id="FNYA01000002">
    <property type="protein sequence ID" value="SEI58332.1"/>
    <property type="molecule type" value="Genomic_DNA"/>
</dbReference>
<dbReference type="OrthoDB" id="319167at2"/>
<feature type="transmembrane region" description="Helical" evidence="1">
    <location>
        <begin position="263"/>
        <end position="284"/>
    </location>
</feature>
<accession>A0A1H6S4I0</accession>
<gene>
    <name evidence="4" type="ORF">SAMN05660918_1026</name>
</gene>
<organism evidence="4 5">
    <name type="scientific">Flavobacterium terrigena</name>
    <dbReference type="NCBI Taxonomy" id="402734"/>
    <lineage>
        <taxon>Bacteria</taxon>
        <taxon>Pseudomonadati</taxon>
        <taxon>Bacteroidota</taxon>
        <taxon>Flavobacteriia</taxon>
        <taxon>Flavobacteriales</taxon>
        <taxon>Flavobacteriaceae</taxon>
        <taxon>Flavobacterium</taxon>
    </lineage>
</organism>
<evidence type="ECO:0000313" key="5">
    <source>
        <dbReference type="Proteomes" id="UP000199702"/>
    </source>
</evidence>
<feature type="domain" description="Lnb-like transmembrane" evidence="3">
    <location>
        <begin position="257"/>
        <end position="360"/>
    </location>
</feature>
<evidence type="ECO:0000313" key="4">
    <source>
        <dbReference type="EMBL" id="SEI58332.1"/>
    </source>
</evidence>
<evidence type="ECO:0000256" key="1">
    <source>
        <dbReference type="SAM" id="Phobius"/>
    </source>
</evidence>
<dbReference type="RefSeq" id="WP_091309089.1">
    <property type="nucleotide sequence ID" value="NZ_CBCSJU010000005.1"/>
</dbReference>